<accession>A0A9D5DG68</accession>
<dbReference type="AlphaFoldDB" id="A0A9D5DG68"/>
<proteinExistence type="predicted"/>
<sequence>MVEEVGIFLREALGTPALGLCGDVGPVEVRRLHSSCWPAATREAPNICPKPIYSSTLTWGSVGVEGRVVGDAVLRKPAKIWTDPPDNVQVWRPAADIRPVCRRYGPLGGREAPRPPSDRL</sequence>
<comment type="caution">
    <text evidence="1">The sequence shown here is derived from an EMBL/GenBank/DDBJ whole genome shotgun (WGS) entry which is preliminary data.</text>
</comment>
<gene>
    <name evidence="1" type="ORF">OJ253_1866</name>
</gene>
<evidence type="ECO:0000313" key="1">
    <source>
        <dbReference type="EMBL" id="KAJ1608613.1"/>
    </source>
</evidence>
<protein>
    <submittedName>
        <fullName evidence="1">Uncharacterized protein</fullName>
    </submittedName>
</protein>
<reference evidence="1" key="1">
    <citation type="submission" date="2022-10" db="EMBL/GenBank/DDBJ databases">
        <title>Adaptive evolution leads to modifications in subtelomeric GC content in a zoonotic Cryptosporidium species.</title>
        <authorList>
            <person name="Li J."/>
            <person name="Feng Y."/>
            <person name="Xiao L."/>
        </authorList>
    </citation>
    <scope>NUCLEOTIDE SEQUENCE</scope>
    <source>
        <strain evidence="1">33844</strain>
    </source>
</reference>
<organism evidence="1">
    <name type="scientific">Cryptosporidium canis</name>
    <dbReference type="NCBI Taxonomy" id="195482"/>
    <lineage>
        <taxon>Eukaryota</taxon>
        <taxon>Sar</taxon>
        <taxon>Alveolata</taxon>
        <taxon>Apicomplexa</taxon>
        <taxon>Conoidasida</taxon>
        <taxon>Coccidia</taxon>
        <taxon>Eucoccidiorida</taxon>
        <taxon>Eimeriorina</taxon>
        <taxon>Cryptosporidiidae</taxon>
        <taxon>Cryptosporidium</taxon>
    </lineage>
</organism>
<dbReference type="Proteomes" id="UP001067231">
    <property type="component" value="Unassembled WGS sequence"/>
</dbReference>
<dbReference type="EMBL" id="JAPCXC010000042">
    <property type="protein sequence ID" value="KAJ1608613.1"/>
    <property type="molecule type" value="Genomic_DNA"/>
</dbReference>
<name>A0A9D5DG68_9CRYT</name>